<dbReference type="Pfam" id="PF00335">
    <property type="entry name" value="Tetraspanin"/>
    <property type="match status" value="1"/>
</dbReference>
<keyword evidence="3 5" id="KW-1133">Transmembrane helix</keyword>
<evidence type="ECO:0000313" key="6">
    <source>
        <dbReference type="EMBL" id="KAI6647330.1"/>
    </source>
</evidence>
<name>A0AAV7JFU2_9METZ</name>
<gene>
    <name evidence="6" type="ORF">LOD99_12326</name>
</gene>
<dbReference type="Gene3D" id="1.10.1450.10">
    <property type="entry name" value="Tetraspanin"/>
    <property type="match status" value="1"/>
</dbReference>
<dbReference type="InterPro" id="IPR018499">
    <property type="entry name" value="Tetraspanin/Peripherin"/>
</dbReference>
<dbReference type="PANTHER" id="PTHR19282">
    <property type="entry name" value="TETRASPANIN"/>
    <property type="match status" value="1"/>
</dbReference>
<keyword evidence="4 5" id="KW-0472">Membrane</keyword>
<dbReference type="SUPFAM" id="SSF48652">
    <property type="entry name" value="Tetraspanin"/>
    <property type="match status" value="1"/>
</dbReference>
<feature type="transmembrane region" description="Helical" evidence="5">
    <location>
        <begin position="294"/>
        <end position="327"/>
    </location>
</feature>
<feature type="transmembrane region" description="Helical" evidence="5">
    <location>
        <begin position="12"/>
        <end position="42"/>
    </location>
</feature>
<evidence type="ECO:0000256" key="2">
    <source>
        <dbReference type="ARBA" id="ARBA00022692"/>
    </source>
</evidence>
<organism evidence="6 7">
    <name type="scientific">Oopsacas minuta</name>
    <dbReference type="NCBI Taxonomy" id="111878"/>
    <lineage>
        <taxon>Eukaryota</taxon>
        <taxon>Metazoa</taxon>
        <taxon>Porifera</taxon>
        <taxon>Hexactinellida</taxon>
        <taxon>Hexasterophora</taxon>
        <taxon>Lyssacinosida</taxon>
        <taxon>Leucopsacidae</taxon>
        <taxon>Oopsacas</taxon>
    </lineage>
</organism>
<reference evidence="6 7" key="1">
    <citation type="journal article" date="2023" name="BMC Biol.">
        <title>The compact genome of the sponge Oopsacas minuta (Hexactinellida) is lacking key metazoan core genes.</title>
        <authorList>
            <person name="Santini S."/>
            <person name="Schenkelaars Q."/>
            <person name="Jourda C."/>
            <person name="Duchesne M."/>
            <person name="Belahbib H."/>
            <person name="Rocher C."/>
            <person name="Selva M."/>
            <person name="Riesgo A."/>
            <person name="Vervoort M."/>
            <person name="Leys S.P."/>
            <person name="Kodjabachian L."/>
            <person name="Le Bivic A."/>
            <person name="Borchiellini C."/>
            <person name="Claverie J.M."/>
            <person name="Renard E."/>
        </authorList>
    </citation>
    <scope>NUCLEOTIDE SEQUENCE [LARGE SCALE GENOMIC DNA]</scope>
    <source>
        <strain evidence="6">SPO-2</strain>
    </source>
</reference>
<evidence type="ECO:0000256" key="3">
    <source>
        <dbReference type="ARBA" id="ARBA00022989"/>
    </source>
</evidence>
<dbReference type="AlphaFoldDB" id="A0AAV7JFU2"/>
<comment type="subcellular location">
    <subcellularLocation>
        <location evidence="1">Membrane</location>
        <topology evidence="1">Multi-pass membrane protein</topology>
    </subcellularLocation>
</comment>
<dbReference type="Proteomes" id="UP001165289">
    <property type="component" value="Unassembled WGS sequence"/>
</dbReference>
<evidence type="ECO:0000256" key="4">
    <source>
        <dbReference type="ARBA" id="ARBA00023136"/>
    </source>
</evidence>
<dbReference type="PANTHER" id="PTHR19282:SF544">
    <property type="entry name" value="TETRASPANIN"/>
    <property type="match status" value="1"/>
</dbReference>
<protein>
    <submittedName>
        <fullName evidence="6">CD9 antigen-like</fullName>
    </submittedName>
</protein>
<dbReference type="EMBL" id="JAKMXF010000343">
    <property type="protein sequence ID" value="KAI6647330.1"/>
    <property type="molecule type" value="Genomic_DNA"/>
</dbReference>
<keyword evidence="7" id="KW-1185">Reference proteome</keyword>
<proteinExistence type="predicted"/>
<dbReference type="GO" id="GO:0005886">
    <property type="term" value="C:plasma membrane"/>
    <property type="evidence" value="ECO:0007669"/>
    <property type="project" value="TreeGrafter"/>
</dbReference>
<feature type="transmembrane region" description="Helical" evidence="5">
    <location>
        <begin position="94"/>
        <end position="123"/>
    </location>
</feature>
<feature type="transmembrane region" description="Helical" evidence="5">
    <location>
        <begin position="62"/>
        <end position="82"/>
    </location>
</feature>
<accession>A0AAV7JFU2</accession>
<dbReference type="InterPro" id="IPR008952">
    <property type="entry name" value="Tetraspanin_EC2_sf"/>
</dbReference>
<sequence>MAILDKFHIIRKAVALIQLFSCIIVFTFSLILLIIGSITVATANSTNDEFYQTTDYVSGGNLLIVSGIFGIIISIIGALGAVPCLFDRQDNWNLWIGLIVLIIYILVLVGIFIFEISAAGWAYSKWDTVSLYLQEQLVEDIQINYGIGNMGYTASVDSVQQELMCCGINGVDDWDESEWKMEIKINDNDRLPPSCCGEAGSSTTVMPTSNMTVAPTNMTAASTNTTVAPTNMTASTNATVRRRRELIRRDVQTNSSNTTMQTTTAMPVVICKTNYEHAFRTGCWDKISNALNTYTFQIGGVTIALAIIQILIILVPIILLVIVIVELRRSKSMSIK</sequence>
<evidence type="ECO:0000313" key="7">
    <source>
        <dbReference type="Proteomes" id="UP001165289"/>
    </source>
</evidence>
<keyword evidence="2 5" id="KW-0812">Transmembrane</keyword>
<evidence type="ECO:0000256" key="1">
    <source>
        <dbReference type="ARBA" id="ARBA00004141"/>
    </source>
</evidence>
<evidence type="ECO:0000256" key="5">
    <source>
        <dbReference type="SAM" id="Phobius"/>
    </source>
</evidence>
<comment type="caution">
    <text evidence="6">The sequence shown here is derived from an EMBL/GenBank/DDBJ whole genome shotgun (WGS) entry which is preliminary data.</text>
</comment>